<keyword evidence="4" id="KW-1185">Reference proteome</keyword>
<dbReference type="CDD" id="cd22343">
    <property type="entry name" value="PDDEXK_lambda_exonuclease-like"/>
    <property type="match status" value="1"/>
</dbReference>
<gene>
    <name evidence="5" type="primary">LOC117547216</name>
</gene>
<dbReference type="InterPro" id="IPR051703">
    <property type="entry name" value="NF-kappa-B_Signaling_Reg"/>
</dbReference>
<dbReference type="Pfam" id="PF09588">
    <property type="entry name" value="YqaJ"/>
    <property type="match status" value="1"/>
</dbReference>
<accession>A0A6P8UA14</accession>
<evidence type="ECO:0000313" key="4">
    <source>
        <dbReference type="Proteomes" id="UP000515161"/>
    </source>
</evidence>
<evidence type="ECO:0000313" key="5">
    <source>
        <dbReference type="RefSeq" id="XP_034073679.1"/>
    </source>
</evidence>
<dbReference type="PANTHER" id="PTHR46609">
    <property type="entry name" value="EXONUCLEASE, PHAGE-TYPE/RECB, C-TERMINAL DOMAIN-CONTAINING PROTEIN"/>
    <property type="match status" value="1"/>
</dbReference>
<dbReference type="InterPro" id="IPR007527">
    <property type="entry name" value="Znf_SWIM"/>
</dbReference>
<dbReference type="Gene3D" id="3.90.320.10">
    <property type="match status" value="1"/>
</dbReference>
<dbReference type="KEGG" id="gacu:117547216"/>
<feature type="domain" description="SWIM-type" evidence="3">
    <location>
        <begin position="49"/>
        <end position="86"/>
    </location>
</feature>
<dbReference type="OrthoDB" id="8886114at2759"/>
<keyword evidence="1" id="KW-0479">Metal-binding</keyword>
<sequence length="474" mass="53821">MLRKSKRKTEEMERATDGEAGESIRAVAKDRHVDRSTLRRDIKRKEVKQEITLRDSSPVVLTHNQCSCVAGTVLCNHTVALLFQTAHYTELNMPVVPPVHSCTESEQQWHKPRTMGVKPGPINSMVFTKPVPNRMVQTGVRSGFYRGMVGPLPDPCLFRVTEAYSAFSIEDRPLVTTMNMRPDKPLVESAFGIVQEGSVLSYQMPALTSRYTTLHTDTPPTPHLPIEGYVILPCDLPLVCSEEEQLHMNSLSVDLEMSHKIEEATREQSSSSEWHLLRKPRVTASRFREICHVRGESSANSLAERILKGTRQTAEMRRGAEMEPTVAAEYSRLANVNYSPCGLVIHPSTPWLGASPDGVVFDPTEYPQFGLVEFKCPNVPNYVDCKYVQMECGSPKLKKSHAYYWQVQGQLLVSGMQWCDFVVWAQEDYLVQRIYTDPEVQRAIREKDHLCVWEIFECLWEVGLNFCRCKPDAL</sequence>
<dbReference type="PROSITE" id="PS50966">
    <property type="entry name" value="ZF_SWIM"/>
    <property type="match status" value="1"/>
</dbReference>
<dbReference type="Proteomes" id="UP000515161">
    <property type="component" value="Unplaced"/>
</dbReference>
<dbReference type="GO" id="GO:0006281">
    <property type="term" value="P:DNA repair"/>
    <property type="evidence" value="ECO:0007669"/>
    <property type="project" value="UniProtKB-ARBA"/>
</dbReference>
<proteinExistence type="predicted"/>
<evidence type="ECO:0000259" key="3">
    <source>
        <dbReference type="PROSITE" id="PS50966"/>
    </source>
</evidence>
<dbReference type="InterPro" id="IPR011604">
    <property type="entry name" value="PDDEXK-like_dom_sf"/>
</dbReference>
<dbReference type="InterPro" id="IPR019080">
    <property type="entry name" value="YqaJ_viral_recombinase"/>
</dbReference>
<reference evidence="5" key="1">
    <citation type="submission" date="2025-08" db="UniProtKB">
        <authorList>
            <consortium name="RefSeq"/>
        </authorList>
    </citation>
    <scope>IDENTIFICATION</scope>
</reference>
<dbReference type="PANTHER" id="PTHR46609:SF7">
    <property type="match status" value="1"/>
</dbReference>
<dbReference type="AlphaFoldDB" id="A0A6P8UA14"/>
<feature type="region of interest" description="Disordered" evidence="2">
    <location>
        <begin position="1"/>
        <end position="28"/>
    </location>
</feature>
<dbReference type="InterPro" id="IPR011335">
    <property type="entry name" value="Restrct_endonuc-II-like"/>
</dbReference>
<dbReference type="InParanoid" id="A0A6P8UA14"/>
<dbReference type="GeneID" id="117547216"/>
<feature type="compositionally biased region" description="Basic and acidic residues" evidence="2">
    <location>
        <begin position="8"/>
        <end position="17"/>
    </location>
</feature>
<evidence type="ECO:0000256" key="2">
    <source>
        <dbReference type="SAM" id="MobiDB-lite"/>
    </source>
</evidence>
<dbReference type="GO" id="GO:0008270">
    <property type="term" value="F:zinc ion binding"/>
    <property type="evidence" value="ECO:0007669"/>
    <property type="project" value="UniProtKB-KW"/>
</dbReference>
<keyword evidence="1" id="KW-0862">Zinc</keyword>
<name>A0A6P8UA14_GYMAC</name>
<dbReference type="SUPFAM" id="SSF52980">
    <property type="entry name" value="Restriction endonuclease-like"/>
    <property type="match status" value="1"/>
</dbReference>
<dbReference type="RefSeq" id="XP_034073679.1">
    <property type="nucleotide sequence ID" value="XM_034217788.1"/>
</dbReference>
<organism evidence="4 5">
    <name type="scientific">Gymnodraco acuticeps</name>
    <name type="common">Antarctic dragonfish</name>
    <dbReference type="NCBI Taxonomy" id="8218"/>
    <lineage>
        <taxon>Eukaryota</taxon>
        <taxon>Metazoa</taxon>
        <taxon>Chordata</taxon>
        <taxon>Craniata</taxon>
        <taxon>Vertebrata</taxon>
        <taxon>Euteleostomi</taxon>
        <taxon>Actinopterygii</taxon>
        <taxon>Neopterygii</taxon>
        <taxon>Teleostei</taxon>
        <taxon>Neoteleostei</taxon>
        <taxon>Acanthomorphata</taxon>
        <taxon>Eupercaria</taxon>
        <taxon>Perciformes</taxon>
        <taxon>Notothenioidei</taxon>
        <taxon>Bathydraconidae</taxon>
        <taxon>Gymnodraco</taxon>
    </lineage>
</organism>
<evidence type="ECO:0000256" key="1">
    <source>
        <dbReference type="PROSITE-ProRule" id="PRU00325"/>
    </source>
</evidence>
<protein>
    <submittedName>
        <fullName evidence="5">Uncharacterized protein LOC117547216</fullName>
    </submittedName>
</protein>
<keyword evidence="1" id="KW-0863">Zinc-finger</keyword>